<dbReference type="AlphaFoldDB" id="A0A2G3PIU2"/>
<accession>A0A2G3PIU2</accession>
<sequence length="72" mass="7443">MRGDSSSILCLWCGFELAASRFAGPAAAAAVATVNGWSVSDHHTLCPSCATAFAAIQQNVLDEDRDCPTTVG</sequence>
<proteinExistence type="predicted"/>
<dbReference type="Proteomes" id="UP000225108">
    <property type="component" value="Unassembled WGS sequence"/>
</dbReference>
<dbReference type="EMBL" id="PEBD01000010">
    <property type="protein sequence ID" value="PHV65032.1"/>
    <property type="molecule type" value="Genomic_DNA"/>
</dbReference>
<comment type="caution">
    <text evidence="1">The sequence shown here is derived from an EMBL/GenBank/DDBJ whole genome shotgun (WGS) entry which is preliminary data.</text>
</comment>
<gene>
    <name evidence="1" type="ORF">CSW57_14335</name>
</gene>
<organism evidence="1 2">
    <name type="scientific">Williamsia marianensis</name>
    <dbReference type="NCBI Taxonomy" id="85044"/>
    <lineage>
        <taxon>Bacteria</taxon>
        <taxon>Bacillati</taxon>
        <taxon>Actinomycetota</taxon>
        <taxon>Actinomycetes</taxon>
        <taxon>Mycobacteriales</taxon>
        <taxon>Nocardiaceae</taxon>
        <taxon>Williamsia</taxon>
    </lineage>
</organism>
<name>A0A2G3PIU2_WILMA</name>
<evidence type="ECO:0000313" key="2">
    <source>
        <dbReference type="Proteomes" id="UP000225108"/>
    </source>
</evidence>
<protein>
    <submittedName>
        <fullName evidence="1">Uncharacterized protein</fullName>
    </submittedName>
</protein>
<evidence type="ECO:0000313" key="1">
    <source>
        <dbReference type="EMBL" id="PHV65032.1"/>
    </source>
</evidence>
<reference evidence="1 2" key="1">
    <citation type="submission" date="2017-10" db="EMBL/GenBank/DDBJ databases">
        <title>The draft genome sequence of Williamsia sp. BULT 1.1 isolated from the semi-arid grassland soils from South Africa.</title>
        <authorList>
            <person name="Kabwe M.H."/>
            <person name="Govender N."/>
            <person name="Mutseka Lunga P."/>
            <person name="Vikram S."/>
            <person name="Makhalanyane T.P."/>
        </authorList>
    </citation>
    <scope>NUCLEOTIDE SEQUENCE [LARGE SCALE GENOMIC DNA]</scope>
    <source>
        <strain evidence="1 2">BULT 1.1</strain>
    </source>
</reference>